<keyword evidence="2" id="KW-0732">Signal</keyword>
<feature type="region of interest" description="Disordered" evidence="1">
    <location>
        <begin position="295"/>
        <end position="327"/>
    </location>
</feature>
<evidence type="ECO:0000256" key="2">
    <source>
        <dbReference type="SAM" id="SignalP"/>
    </source>
</evidence>
<evidence type="ECO:0000313" key="4">
    <source>
        <dbReference type="Proteomes" id="UP000294621"/>
    </source>
</evidence>
<sequence>MSATARKPERLLLALAAVVGAMVMAGCSTGGPPPGASASGGPLPASTSSPPPGTGGWPSKPFTDAELAAIINGVAHARNLPMAAAQDSTRLRSGAAAGSFPSVSTEATPGECSVFVPENPFVRWADKAASFAEGGIPVAGGQQGPASTIMIVLRSAEDIAKADFDYTEDLVSRCSHFGLVTTESGRPSAYAVQLLAAPPVAERQHGYMQSSEPKGPGDYGSVGLRVLAGTLSITLNLAVAGLDSDADAKPALDSMAALARDLITEAGKGAPSVAPVPANTLTAEQLVELFKGTTGPNGEPATLGGASVLGPPPGFTPGTPSKEPEAPCTFDDEAYFGSLSGAVMGQGQIQGPGKIDYSDFTVISMPEAASRPYPFDARAEGLRSCAGIQEEVPGGASRQWSPVIQLSPGPAADASYAVAYQLPDGTGEWHVRSGARRGTLSIEAESRTLSQAETQAKADALAAFFGNAFARAGV</sequence>
<protein>
    <recommendedName>
        <fullName evidence="5">PknH-like extracellular domain-containing protein</fullName>
    </recommendedName>
</protein>
<dbReference type="EMBL" id="SMZQ01000003">
    <property type="protein sequence ID" value="TDL38896.1"/>
    <property type="molecule type" value="Genomic_DNA"/>
</dbReference>
<evidence type="ECO:0008006" key="5">
    <source>
        <dbReference type="Google" id="ProtNLM"/>
    </source>
</evidence>
<organism evidence="3 4">
    <name type="scientific">Arthrobacter nitrophenolicus</name>
    <dbReference type="NCBI Taxonomy" id="683150"/>
    <lineage>
        <taxon>Bacteria</taxon>
        <taxon>Bacillati</taxon>
        <taxon>Actinomycetota</taxon>
        <taxon>Actinomycetes</taxon>
        <taxon>Micrococcales</taxon>
        <taxon>Micrococcaceae</taxon>
        <taxon>Arthrobacter</taxon>
    </lineage>
</organism>
<proteinExistence type="predicted"/>
<feature type="chain" id="PRO_5039106449" description="PknH-like extracellular domain-containing protein" evidence="2">
    <location>
        <begin position="31"/>
        <end position="474"/>
    </location>
</feature>
<accession>A0A4R5Y5D0</accession>
<name>A0A4R5Y5D0_9MICC</name>
<feature type="region of interest" description="Disordered" evidence="1">
    <location>
        <begin position="31"/>
        <end position="61"/>
    </location>
</feature>
<feature type="signal peptide" evidence="2">
    <location>
        <begin position="1"/>
        <end position="30"/>
    </location>
</feature>
<dbReference type="Proteomes" id="UP000294621">
    <property type="component" value="Unassembled WGS sequence"/>
</dbReference>
<comment type="caution">
    <text evidence="3">The sequence shown here is derived from an EMBL/GenBank/DDBJ whole genome shotgun (WGS) entry which is preliminary data.</text>
</comment>
<feature type="compositionally biased region" description="Low complexity" evidence="1">
    <location>
        <begin position="36"/>
        <end position="48"/>
    </location>
</feature>
<gene>
    <name evidence="3" type="ORF">E2R57_08180</name>
</gene>
<dbReference type="RefSeq" id="WP_133348034.1">
    <property type="nucleotide sequence ID" value="NZ_SMZQ01000003.1"/>
</dbReference>
<dbReference type="AlphaFoldDB" id="A0A4R5Y5D0"/>
<evidence type="ECO:0000313" key="3">
    <source>
        <dbReference type="EMBL" id="TDL38896.1"/>
    </source>
</evidence>
<reference evidence="3 4" key="1">
    <citation type="submission" date="2019-03" db="EMBL/GenBank/DDBJ databases">
        <title>Genome Sequencing and Assembly of Various Microbes Isolated from Partially Reclaimed Soil and Acid Mine Drainage (AMD) Site.</title>
        <authorList>
            <person name="Steinbock B."/>
            <person name="Bechtold R."/>
            <person name="Sevigny J.L."/>
            <person name="Thomas D."/>
            <person name="Cuthill L.R."/>
            <person name="Aveiro Johannsen E.J."/>
            <person name="Thomas K."/>
            <person name="Ghosh A."/>
        </authorList>
    </citation>
    <scope>NUCLEOTIDE SEQUENCE [LARGE SCALE GENOMIC DNA]</scope>
    <source>
        <strain evidence="3 4">S-A1</strain>
    </source>
</reference>
<dbReference type="OrthoDB" id="4915665at2"/>
<dbReference type="PROSITE" id="PS51257">
    <property type="entry name" value="PROKAR_LIPOPROTEIN"/>
    <property type="match status" value="1"/>
</dbReference>
<evidence type="ECO:0000256" key="1">
    <source>
        <dbReference type="SAM" id="MobiDB-lite"/>
    </source>
</evidence>